<gene>
    <name evidence="2" type="ORF">IV454_25015</name>
</gene>
<dbReference type="EMBL" id="CP065053">
    <property type="protein sequence ID" value="QPI48741.1"/>
    <property type="molecule type" value="Genomic_DNA"/>
</dbReference>
<accession>A0AA48WB46</accession>
<dbReference type="Proteomes" id="UP000662888">
    <property type="component" value="Chromosome"/>
</dbReference>
<name>A0AA48WB46_9BURK</name>
<keyword evidence="1" id="KW-0472">Membrane</keyword>
<reference evidence="2 3" key="1">
    <citation type="submission" date="2020-11" db="EMBL/GenBank/DDBJ databases">
        <authorList>
            <person name="Sun Q."/>
        </authorList>
    </citation>
    <scope>NUCLEOTIDE SEQUENCE [LARGE SCALE GENOMIC DNA]</scope>
    <source>
        <strain evidence="2 3">P8398</strain>
    </source>
</reference>
<proteinExistence type="predicted"/>
<sequence length="149" mass="16902">MQREWLLKKNCSMSPRQVGMAYGLLCLFLLVIGLGFALHGAWFVPVFALLDIGVLATALLCYARHEGDRERIALTDDSMLVERVEAGQVRHIRLEACWTRIVMPDRQRSLIALESRGVRVEIGGFVGEELRGQVAQELRRELRKASLLR</sequence>
<evidence type="ECO:0000313" key="3">
    <source>
        <dbReference type="Proteomes" id="UP000662888"/>
    </source>
</evidence>
<evidence type="ECO:0000256" key="1">
    <source>
        <dbReference type="SAM" id="Phobius"/>
    </source>
</evidence>
<dbReference type="RefSeq" id="WP_206088334.1">
    <property type="nucleotide sequence ID" value="NZ_CP065053.1"/>
</dbReference>
<keyword evidence="1" id="KW-0812">Transmembrane</keyword>
<dbReference type="InterPro" id="IPR019253">
    <property type="entry name" value="DUF2244_TM"/>
</dbReference>
<feature type="transmembrane region" description="Helical" evidence="1">
    <location>
        <begin position="44"/>
        <end position="63"/>
    </location>
</feature>
<keyword evidence="1" id="KW-1133">Transmembrane helix</keyword>
<evidence type="ECO:0000313" key="2">
    <source>
        <dbReference type="EMBL" id="QPI48741.1"/>
    </source>
</evidence>
<protein>
    <submittedName>
        <fullName evidence="2">DUF2244 domain-containing protein</fullName>
    </submittedName>
</protein>
<organism evidence="2 3">
    <name type="scientific">Massilia antarctica</name>
    <dbReference type="NCBI Taxonomy" id="2765360"/>
    <lineage>
        <taxon>Bacteria</taxon>
        <taxon>Pseudomonadati</taxon>
        <taxon>Pseudomonadota</taxon>
        <taxon>Betaproteobacteria</taxon>
        <taxon>Burkholderiales</taxon>
        <taxon>Oxalobacteraceae</taxon>
        <taxon>Telluria group</taxon>
        <taxon>Massilia</taxon>
    </lineage>
</organism>
<feature type="transmembrane region" description="Helical" evidence="1">
    <location>
        <begin position="21"/>
        <end position="38"/>
    </location>
</feature>
<keyword evidence="3" id="KW-1185">Reference proteome</keyword>
<dbReference type="Pfam" id="PF10003">
    <property type="entry name" value="DUF2244"/>
    <property type="match status" value="1"/>
</dbReference>